<keyword evidence="4" id="KW-1185">Reference proteome</keyword>
<dbReference type="PROSITE" id="PS50004">
    <property type="entry name" value="C2"/>
    <property type="match status" value="1"/>
</dbReference>
<comment type="caution">
    <text evidence="3">The sequence shown here is derived from an EMBL/GenBank/DDBJ whole genome shotgun (WGS) entry which is preliminary data.</text>
</comment>
<dbReference type="InterPro" id="IPR052981">
    <property type="entry name" value="Ingression_C2_domain"/>
</dbReference>
<dbReference type="EMBL" id="SMMG02000002">
    <property type="protein sequence ID" value="KAA3482432.1"/>
    <property type="molecule type" value="Genomic_DNA"/>
</dbReference>
<feature type="compositionally biased region" description="Pro residues" evidence="1">
    <location>
        <begin position="140"/>
        <end position="162"/>
    </location>
</feature>
<protein>
    <submittedName>
        <fullName evidence="3">U1 small nuclear ribonucleoprotein C isoform X2</fullName>
    </submittedName>
</protein>
<dbReference type="Proteomes" id="UP000325315">
    <property type="component" value="Unassembled WGS sequence"/>
</dbReference>
<dbReference type="PANTHER" id="PTHR47052:SF3">
    <property type="entry name" value="INGRESSION PROTEIN 1"/>
    <property type="match status" value="1"/>
</dbReference>
<organism evidence="3 4">
    <name type="scientific">Gossypium australe</name>
    <dbReference type="NCBI Taxonomy" id="47621"/>
    <lineage>
        <taxon>Eukaryota</taxon>
        <taxon>Viridiplantae</taxon>
        <taxon>Streptophyta</taxon>
        <taxon>Embryophyta</taxon>
        <taxon>Tracheophyta</taxon>
        <taxon>Spermatophyta</taxon>
        <taxon>Magnoliopsida</taxon>
        <taxon>eudicotyledons</taxon>
        <taxon>Gunneridae</taxon>
        <taxon>Pentapetalae</taxon>
        <taxon>rosids</taxon>
        <taxon>malvids</taxon>
        <taxon>Malvales</taxon>
        <taxon>Malvaceae</taxon>
        <taxon>Malvoideae</taxon>
        <taxon>Gossypium</taxon>
    </lineage>
</organism>
<evidence type="ECO:0000313" key="4">
    <source>
        <dbReference type="Proteomes" id="UP000325315"/>
    </source>
</evidence>
<dbReference type="GO" id="GO:1990904">
    <property type="term" value="C:ribonucleoprotein complex"/>
    <property type="evidence" value="ECO:0007669"/>
    <property type="project" value="UniProtKB-KW"/>
</dbReference>
<dbReference type="PANTHER" id="PTHR47052">
    <property type="entry name" value="CONSERVED SERINE PROLINE-RICH PROTEIN (AFU_ORTHOLOGUE AFUA_2G01790)"/>
    <property type="match status" value="1"/>
</dbReference>
<dbReference type="AlphaFoldDB" id="A0A5B6WNN3"/>
<sequence>MSGIQGQILDVTVVGCKKLKDTEWLSKQDPYVCLDYANTKYRTKTCTDGGKSPIFQEKFTFSLLEGLTEVNVVVWNSNTLSSDDLIGYGRVQLQKAISQGYDDSSWAIQTKTGRYAGEVQLILHYPNAKHQASGGYSQPSAPPAYAPAPHQPPPYGGPPVPAPYPTPGPAGYPAPLYPGGYPQQPLYPPATYPLGPDPYGGYPPPPGAYPPPPYYPPVSRLEIKVSKFEGQVSKLGNIKEKNLETREASIDTLFVSSIVMGIVNVGGYGFECIEMSISRTLPTLLKIQRGAN</sequence>
<gene>
    <name evidence="3" type="ORF">EPI10_004678</name>
</gene>
<evidence type="ECO:0000313" key="3">
    <source>
        <dbReference type="EMBL" id="KAA3482432.1"/>
    </source>
</evidence>
<feature type="region of interest" description="Disordered" evidence="1">
    <location>
        <begin position="130"/>
        <end position="162"/>
    </location>
</feature>
<dbReference type="InterPro" id="IPR000008">
    <property type="entry name" value="C2_dom"/>
</dbReference>
<feature type="domain" description="C2" evidence="2">
    <location>
        <begin position="1"/>
        <end position="107"/>
    </location>
</feature>
<dbReference type="Gene3D" id="2.60.40.150">
    <property type="entry name" value="C2 domain"/>
    <property type="match status" value="1"/>
</dbReference>
<dbReference type="SUPFAM" id="SSF49562">
    <property type="entry name" value="C2 domain (Calcium/lipid-binding domain, CaLB)"/>
    <property type="match status" value="1"/>
</dbReference>
<dbReference type="CDD" id="cd00030">
    <property type="entry name" value="C2"/>
    <property type="match status" value="1"/>
</dbReference>
<keyword evidence="3" id="KW-0687">Ribonucleoprotein</keyword>
<dbReference type="SMART" id="SM00239">
    <property type="entry name" value="C2"/>
    <property type="match status" value="1"/>
</dbReference>
<dbReference type="OrthoDB" id="270970at2759"/>
<accession>A0A5B6WNN3</accession>
<name>A0A5B6WNN3_9ROSI</name>
<dbReference type="Pfam" id="PF00168">
    <property type="entry name" value="C2"/>
    <property type="match status" value="1"/>
</dbReference>
<proteinExistence type="predicted"/>
<evidence type="ECO:0000256" key="1">
    <source>
        <dbReference type="SAM" id="MobiDB-lite"/>
    </source>
</evidence>
<dbReference type="InterPro" id="IPR035892">
    <property type="entry name" value="C2_domain_sf"/>
</dbReference>
<reference evidence="4" key="1">
    <citation type="journal article" date="2019" name="Plant Biotechnol. J.">
        <title>Genome sequencing of the Australian wild diploid species Gossypium australe highlights disease resistance and delayed gland morphogenesis.</title>
        <authorList>
            <person name="Cai Y."/>
            <person name="Cai X."/>
            <person name="Wang Q."/>
            <person name="Wang P."/>
            <person name="Zhang Y."/>
            <person name="Cai C."/>
            <person name="Xu Y."/>
            <person name="Wang K."/>
            <person name="Zhou Z."/>
            <person name="Wang C."/>
            <person name="Geng S."/>
            <person name="Li B."/>
            <person name="Dong Q."/>
            <person name="Hou Y."/>
            <person name="Wang H."/>
            <person name="Ai P."/>
            <person name="Liu Z."/>
            <person name="Yi F."/>
            <person name="Sun M."/>
            <person name="An G."/>
            <person name="Cheng J."/>
            <person name="Zhang Y."/>
            <person name="Shi Q."/>
            <person name="Xie Y."/>
            <person name="Shi X."/>
            <person name="Chang Y."/>
            <person name="Huang F."/>
            <person name="Chen Y."/>
            <person name="Hong S."/>
            <person name="Mi L."/>
            <person name="Sun Q."/>
            <person name="Zhang L."/>
            <person name="Zhou B."/>
            <person name="Peng R."/>
            <person name="Zhang X."/>
            <person name="Liu F."/>
        </authorList>
    </citation>
    <scope>NUCLEOTIDE SEQUENCE [LARGE SCALE GENOMIC DNA]</scope>
    <source>
        <strain evidence="4">cv. PA1801</strain>
    </source>
</reference>
<evidence type="ECO:0000259" key="2">
    <source>
        <dbReference type="PROSITE" id="PS50004"/>
    </source>
</evidence>